<dbReference type="PANTHER" id="PTHR43004">
    <property type="entry name" value="TRK SYSTEM POTASSIUM UPTAKE PROTEIN"/>
    <property type="match status" value="1"/>
</dbReference>
<keyword evidence="5" id="KW-0503">Monooxygenase</keyword>
<dbReference type="PANTHER" id="PTHR43004:SF8">
    <property type="entry name" value="FAD-BINDING DOMAIN-CONTAINING PROTEIN-RELATED"/>
    <property type="match status" value="1"/>
</dbReference>
<dbReference type="AlphaFoldDB" id="A0A2K3Q9I4"/>
<comment type="caution">
    <text evidence="5">The sequence shown here is derived from an EMBL/GenBank/DDBJ whole genome shotgun (WGS) entry which is preliminary data.</text>
</comment>
<dbReference type="OrthoDB" id="2690153at2759"/>
<dbReference type="InterPro" id="IPR002938">
    <property type="entry name" value="FAD-bd"/>
</dbReference>
<name>A0A2K3Q9I4_9HYPO</name>
<evidence type="ECO:0000313" key="6">
    <source>
        <dbReference type="Proteomes" id="UP000236621"/>
    </source>
</evidence>
<proteinExistence type="predicted"/>
<keyword evidence="3" id="KW-0560">Oxidoreductase</keyword>
<protein>
    <submittedName>
        <fullName evidence="5">2,4-dichlorophenol 6-monooxygenase</fullName>
    </submittedName>
</protein>
<organism evidence="5 6">
    <name type="scientific">Tolypocladium capitatum</name>
    <dbReference type="NCBI Taxonomy" id="45235"/>
    <lineage>
        <taxon>Eukaryota</taxon>
        <taxon>Fungi</taxon>
        <taxon>Dikarya</taxon>
        <taxon>Ascomycota</taxon>
        <taxon>Pezizomycotina</taxon>
        <taxon>Sordariomycetes</taxon>
        <taxon>Hypocreomycetidae</taxon>
        <taxon>Hypocreales</taxon>
        <taxon>Ophiocordycipitaceae</taxon>
        <taxon>Tolypocladium</taxon>
    </lineage>
</organism>
<dbReference type="Pfam" id="PF01494">
    <property type="entry name" value="FAD_binding_3"/>
    <property type="match status" value="1"/>
</dbReference>
<dbReference type="Gene3D" id="3.50.50.60">
    <property type="entry name" value="FAD/NAD(P)-binding domain"/>
    <property type="match status" value="2"/>
</dbReference>
<gene>
    <name evidence="5" type="ORF">TCAP_05857</name>
</gene>
<keyword evidence="6" id="KW-1185">Reference proteome</keyword>
<keyword evidence="1" id="KW-0285">Flavoprotein</keyword>
<dbReference type="Pfam" id="PF21274">
    <property type="entry name" value="Rng_hyd_C"/>
    <property type="match status" value="1"/>
</dbReference>
<sequence length="491" mass="55351">MASPCAPFDLPQTVLEPVLVRHATWNGFKTRFDTTLLSFADDRKAGLITATVRDNISAQQYRICTRYLFGADGARSQVVKQLDLPLCVKPGQGLAINVLVKADLSHLVKHRPGNLHWVMQPDRVHPDFAWMTVVRMVRPWNEWMFILFPIHGYELNKEAQPSKEEYLRRVQDFIGDDTPAEILDISKWYINEIVAEKYSEGNVFCLGDAVHRHPPLNGLGSNTCIQDAFNLAWKVAYVHKGLASPSLLSTYSAERMPVGFSVITRANQALRDHLCIWDALGMLPTELSARMEILQELASATPEGRKRRLALHDAVKHTSHEFHGLGIEMNQHYDSQGIYVADEPYPYALAGQAAENEVLYHEPSTYPGCRLPHVWLNTAIPRQRTSTIDIAGHGTFTLFTGIGGGAWKTSAKNIAEELQVPLKVHSIGFRQEWEDLYFDWERVRGVEESGVVLVRPDRFVAWRASQALPDAEACESKLMTVMRSILGRQCV</sequence>
<dbReference type="EMBL" id="NRSZ01000948">
    <property type="protein sequence ID" value="PNY24208.1"/>
    <property type="molecule type" value="Genomic_DNA"/>
</dbReference>
<dbReference type="STRING" id="45235.A0A2K3Q9I4"/>
<accession>A0A2K3Q9I4</accession>
<dbReference type="GO" id="GO:0016709">
    <property type="term" value="F:oxidoreductase activity, acting on paired donors, with incorporation or reduction of molecular oxygen, NAD(P)H as one donor, and incorporation of one atom of oxygen"/>
    <property type="evidence" value="ECO:0007669"/>
    <property type="project" value="UniProtKB-ARBA"/>
</dbReference>
<evidence type="ECO:0000259" key="4">
    <source>
        <dbReference type="Pfam" id="PF01494"/>
    </source>
</evidence>
<feature type="domain" description="FAD-binding" evidence="4">
    <location>
        <begin position="3"/>
        <end position="265"/>
    </location>
</feature>
<dbReference type="Proteomes" id="UP000236621">
    <property type="component" value="Unassembled WGS sequence"/>
</dbReference>
<dbReference type="InterPro" id="IPR036188">
    <property type="entry name" value="FAD/NAD-bd_sf"/>
</dbReference>
<evidence type="ECO:0000256" key="3">
    <source>
        <dbReference type="ARBA" id="ARBA00023002"/>
    </source>
</evidence>
<evidence type="ECO:0000256" key="2">
    <source>
        <dbReference type="ARBA" id="ARBA00022827"/>
    </source>
</evidence>
<evidence type="ECO:0000256" key="1">
    <source>
        <dbReference type="ARBA" id="ARBA00022630"/>
    </source>
</evidence>
<dbReference type="GO" id="GO:0071949">
    <property type="term" value="F:FAD binding"/>
    <property type="evidence" value="ECO:0007669"/>
    <property type="project" value="InterPro"/>
</dbReference>
<keyword evidence="2" id="KW-0274">FAD</keyword>
<dbReference type="PRINTS" id="PR00420">
    <property type="entry name" value="RNGMNOXGNASE"/>
</dbReference>
<dbReference type="InterPro" id="IPR050641">
    <property type="entry name" value="RIFMO-like"/>
</dbReference>
<dbReference type="Gene3D" id="3.40.30.120">
    <property type="match status" value="1"/>
</dbReference>
<evidence type="ECO:0000313" key="5">
    <source>
        <dbReference type="EMBL" id="PNY24208.1"/>
    </source>
</evidence>
<reference evidence="5 6" key="1">
    <citation type="submission" date="2017-08" db="EMBL/GenBank/DDBJ databases">
        <title>Harnessing the power of phylogenomics to disentangle the directionality and signatures of interkingdom host jumping in the parasitic fungal genus Tolypocladium.</title>
        <authorList>
            <person name="Quandt C.A."/>
            <person name="Patterson W."/>
            <person name="Spatafora J.W."/>
        </authorList>
    </citation>
    <scope>NUCLEOTIDE SEQUENCE [LARGE SCALE GENOMIC DNA]</scope>
    <source>
        <strain evidence="5 6">CBS 113982</strain>
    </source>
</reference>
<dbReference type="SUPFAM" id="SSF51905">
    <property type="entry name" value="FAD/NAD(P)-binding domain"/>
    <property type="match status" value="1"/>
</dbReference>